<proteinExistence type="inferred from homology"/>
<dbReference type="InterPro" id="IPR044851">
    <property type="entry name" value="Wax_synthase"/>
</dbReference>
<dbReference type="EMBL" id="KN880473">
    <property type="protein sequence ID" value="KIY70094.1"/>
    <property type="molecule type" value="Genomic_DNA"/>
</dbReference>
<evidence type="ECO:0000256" key="8">
    <source>
        <dbReference type="SAM" id="Phobius"/>
    </source>
</evidence>
<comment type="subcellular location">
    <subcellularLocation>
        <location evidence="1">Membrane</location>
        <topology evidence="1">Multi-pass membrane protein</topology>
    </subcellularLocation>
</comment>
<keyword evidence="7 8" id="KW-0472">Membrane</keyword>
<protein>
    <recommendedName>
        <fullName evidence="9">Wax synthase domain-containing protein</fullName>
    </recommendedName>
</protein>
<name>A0A0D7BJ23_9AGAR</name>
<accession>A0A0D7BJ23</accession>
<keyword evidence="4" id="KW-0808">Transferase</keyword>
<feature type="transmembrane region" description="Helical" evidence="8">
    <location>
        <begin position="142"/>
        <end position="162"/>
    </location>
</feature>
<evidence type="ECO:0000256" key="7">
    <source>
        <dbReference type="ARBA" id="ARBA00023136"/>
    </source>
</evidence>
<reference evidence="10 11" key="1">
    <citation type="journal article" date="2015" name="Fungal Genet. Biol.">
        <title>Evolution of novel wood decay mechanisms in Agaricales revealed by the genome sequences of Fistulina hepatica and Cylindrobasidium torrendii.</title>
        <authorList>
            <person name="Floudas D."/>
            <person name="Held B.W."/>
            <person name="Riley R."/>
            <person name="Nagy L.G."/>
            <person name="Koehler G."/>
            <person name="Ransdell A.S."/>
            <person name="Younus H."/>
            <person name="Chow J."/>
            <person name="Chiniquy J."/>
            <person name="Lipzen A."/>
            <person name="Tritt A."/>
            <person name="Sun H."/>
            <person name="Haridas S."/>
            <person name="LaButti K."/>
            <person name="Ohm R.A."/>
            <person name="Kues U."/>
            <person name="Blanchette R.A."/>
            <person name="Grigoriev I.V."/>
            <person name="Minto R.E."/>
            <person name="Hibbett D.S."/>
        </authorList>
    </citation>
    <scope>NUCLEOTIDE SEQUENCE [LARGE SCALE GENOMIC DNA]</scope>
    <source>
        <strain evidence="10 11">FP15055 ss-10</strain>
    </source>
</reference>
<dbReference type="Proteomes" id="UP000054007">
    <property type="component" value="Unassembled WGS sequence"/>
</dbReference>
<evidence type="ECO:0000313" key="10">
    <source>
        <dbReference type="EMBL" id="KIY70094.1"/>
    </source>
</evidence>
<evidence type="ECO:0000256" key="3">
    <source>
        <dbReference type="ARBA" id="ARBA00007282"/>
    </source>
</evidence>
<keyword evidence="11" id="KW-1185">Reference proteome</keyword>
<feature type="transmembrane region" description="Helical" evidence="8">
    <location>
        <begin position="12"/>
        <end position="33"/>
    </location>
</feature>
<comment type="pathway">
    <text evidence="2">Secondary metabolite biosynthesis.</text>
</comment>
<evidence type="ECO:0000256" key="1">
    <source>
        <dbReference type="ARBA" id="ARBA00004141"/>
    </source>
</evidence>
<sequence>MSAEKPIFNPILYLGVPNCFLGILLATNASYAWRALYMTGVTYTTYLSYNSSTRNYQADYIFGCIVMEQWVSSFQMLFLENPIEEWRHRNDKIHPREYPLWYRIYWCFCARSTLRGIGWSRSKLNAPIPSPSRAKFLVTRSARILGSLLWADLAQTFMSFYPDIYFSTSTQVFTDQKLWLQLLTLFGTASVAISGISMFYNIFAVSMVGTGLHSPMDWPDCFGSPLDAYSVARFWGKLWHQCLSRHVIGYGKAASKALGLEPRSTLSYVVLLLVGFFVSGLIHCGGDAMFGWREFGDSMFIFQIQALGILAEKAFANTVQRLGIRPGVVLTRAVGFAWVAAWFWLTARMFVVSCIKKGLADTFITPISVVGPLEARFHLLETIINYTK</sequence>
<dbReference type="PANTHER" id="PTHR31595:SF57">
    <property type="entry name" value="OS04G0481900 PROTEIN"/>
    <property type="match status" value="1"/>
</dbReference>
<keyword evidence="5 8" id="KW-0812">Transmembrane</keyword>
<organism evidence="10 11">
    <name type="scientific">Cylindrobasidium torrendii FP15055 ss-10</name>
    <dbReference type="NCBI Taxonomy" id="1314674"/>
    <lineage>
        <taxon>Eukaryota</taxon>
        <taxon>Fungi</taxon>
        <taxon>Dikarya</taxon>
        <taxon>Basidiomycota</taxon>
        <taxon>Agaricomycotina</taxon>
        <taxon>Agaricomycetes</taxon>
        <taxon>Agaricomycetidae</taxon>
        <taxon>Agaricales</taxon>
        <taxon>Marasmiineae</taxon>
        <taxon>Physalacriaceae</taxon>
        <taxon>Cylindrobasidium</taxon>
    </lineage>
</organism>
<evidence type="ECO:0000256" key="5">
    <source>
        <dbReference type="ARBA" id="ARBA00022692"/>
    </source>
</evidence>
<evidence type="ECO:0000313" key="11">
    <source>
        <dbReference type="Proteomes" id="UP000054007"/>
    </source>
</evidence>
<dbReference type="InterPro" id="IPR032805">
    <property type="entry name" value="Wax_synthase_dom"/>
</dbReference>
<evidence type="ECO:0000259" key="9">
    <source>
        <dbReference type="Pfam" id="PF13813"/>
    </source>
</evidence>
<evidence type="ECO:0000256" key="6">
    <source>
        <dbReference type="ARBA" id="ARBA00022989"/>
    </source>
</evidence>
<dbReference type="GO" id="GO:0006629">
    <property type="term" value="P:lipid metabolic process"/>
    <property type="evidence" value="ECO:0007669"/>
    <property type="project" value="InterPro"/>
</dbReference>
<keyword evidence="6 8" id="KW-1133">Transmembrane helix</keyword>
<dbReference type="GO" id="GO:0016020">
    <property type="term" value="C:membrane"/>
    <property type="evidence" value="ECO:0007669"/>
    <property type="project" value="UniProtKB-SubCell"/>
</dbReference>
<evidence type="ECO:0000256" key="4">
    <source>
        <dbReference type="ARBA" id="ARBA00022679"/>
    </source>
</evidence>
<evidence type="ECO:0000256" key="2">
    <source>
        <dbReference type="ARBA" id="ARBA00005179"/>
    </source>
</evidence>
<gene>
    <name evidence="10" type="ORF">CYLTODRAFT_348246</name>
</gene>
<dbReference type="OrthoDB" id="1077582at2759"/>
<feature type="domain" description="Wax synthase" evidence="9">
    <location>
        <begin position="218"/>
        <end position="301"/>
    </location>
</feature>
<dbReference type="AlphaFoldDB" id="A0A0D7BJ23"/>
<feature type="transmembrane region" description="Helical" evidence="8">
    <location>
        <begin position="327"/>
        <end position="345"/>
    </location>
</feature>
<feature type="transmembrane region" description="Helical" evidence="8">
    <location>
        <begin position="265"/>
        <end position="283"/>
    </location>
</feature>
<dbReference type="PANTHER" id="PTHR31595">
    <property type="entry name" value="LONG-CHAIN-ALCOHOL O-FATTY-ACYLTRANSFERASE 3-RELATED"/>
    <property type="match status" value="1"/>
</dbReference>
<comment type="similarity">
    <text evidence="3">Belongs to the wax synthase family.</text>
</comment>
<dbReference type="Pfam" id="PF13813">
    <property type="entry name" value="MBOAT_2"/>
    <property type="match status" value="1"/>
</dbReference>
<feature type="transmembrane region" description="Helical" evidence="8">
    <location>
        <begin position="182"/>
        <end position="203"/>
    </location>
</feature>
<dbReference type="GO" id="GO:0008374">
    <property type="term" value="F:O-acyltransferase activity"/>
    <property type="evidence" value="ECO:0007669"/>
    <property type="project" value="InterPro"/>
</dbReference>